<dbReference type="AlphaFoldDB" id="A0A0E0KPN3"/>
<dbReference type="Proteomes" id="UP000026962">
    <property type="component" value="Chromosome 4"/>
</dbReference>
<evidence type="ECO:0000313" key="1">
    <source>
        <dbReference type="EnsemblPlants" id="OPUNC04G08090.1"/>
    </source>
</evidence>
<evidence type="ECO:0000313" key="2">
    <source>
        <dbReference type="Proteomes" id="UP000026962"/>
    </source>
</evidence>
<sequence length="126" mass="13829">MSYRTSDNVEKLSSFSFLLDDIMDGFHARRYQIAGHLRFSDPSSMIVSLNSLQNSQGQMLITHTGADGLAKCSILKGCGTIQIRRVHDIISQIRRVGHQKRVGLKQGGEWSGGVIPIGMATVWAGL</sequence>
<dbReference type="EnsemblPlants" id="OPUNC04G08090.1">
    <property type="protein sequence ID" value="OPUNC04G08090.1"/>
    <property type="gene ID" value="OPUNC04G08090"/>
</dbReference>
<organism evidence="1">
    <name type="scientific">Oryza punctata</name>
    <name type="common">Red rice</name>
    <dbReference type="NCBI Taxonomy" id="4537"/>
    <lineage>
        <taxon>Eukaryota</taxon>
        <taxon>Viridiplantae</taxon>
        <taxon>Streptophyta</taxon>
        <taxon>Embryophyta</taxon>
        <taxon>Tracheophyta</taxon>
        <taxon>Spermatophyta</taxon>
        <taxon>Magnoliopsida</taxon>
        <taxon>Liliopsida</taxon>
        <taxon>Poales</taxon>
        <taxon>Poaceae</taxon>
        <taxon>BOP clade</taxon>
        <taxon>Oryzoideae</taxon>
        <taxon>Oryzeae</taxon>
        <taxon>Oryzinae</taxon>
        <taxon>Oryza</taxon>
    </lineage>
</organism>
<dbReference type="Gramene" id="OPUNC04G08090.1">
    <property type="protein sequence ID" value="OPUNC04G08090.1"/>
    <property type="gene ID" value="OPUNC04G08090"/>
</dbReference>
<dbReference type="Gramene" id="OPUNC04G08090.2">
    <property type="protein sequence ID" value="OPUNC04G08090.2"/>
    <property type="gene ID" value="OPUNC04G08090"/>
</dbReference>
<dbReference type="CDD" id="cd00385">
    <property type="entry name" value="Isoprenoid_Biosyn_C1"/>
    <property type="match status" value="1"/>
</dbReference>
<protein>
    <submittedName>
        <fullName evidence="1">Uncharacterized protein</fullName>
    </submittedName>
</protein>
<proteinExistence type="predicted"/>
<reference evidence="1" key="2">
    <citation type="submission" date="2018-05" db="EMBL/GenBank/DDBJ databases">
        <title>OpunRS2 (Oryza punctata Reference Sequence Version 2).</title>
        <authorList>
            <person name="Zhang J."/>
            <person name="Kudrna D."/>
            <person name="Lee S."/>
            <person name="Talag J."/>
            <person name="Welchert J."/>
            <person name="Wing R.A."/>
        </authorList>
    </citation>
    <scope>NUCLEOTIDE SEQUENCE [LARGE SCALE GENOMIC DNA]</scope>
</reference>
<dbReference type="HOGENOM" id="CLU_1985209_0_0_1"/>
<reference evidence="1" key="1">
    <citation type="submission" date="2015-04" db="UniProtKB">
        <authorList>
            <consortium name="EnsemblPlants"/>
        </authorList>
    </citation>
    <scope>IDENTIFICATION</scope>
</reference>
<dbReference type="EnsemblPlants" id="OPUNC04G08090.2">
    <property type="protein sequence ID" value="OPUNC04G08090.2"/>
    <property type="gene ID" value="OPUNC04G08090"/>
</dbReference>
<name>A0A0E0KPN3_ORYPU</name>
<accession>A0A0E0KPN3</accession>
<keyword evidence="2" id="KW-1185">Reference proteome</keyword>